<dbReference type="eggNOG" id="ENOG502ZK9W">
    <property type="taxonomic scope" value="Bacteria"/>
</dbReference>
<sequence>MGDTIMKKHNILLISGGIAAMVLFSGCAGTQPHIPITSDIQSFKDYILKKRANETGNYDIIAEKPHQTIIEYRTFNEQSNLADASDIMRVLDDAKEYCQAIGGNGLYGDQAINQLQGLPTSFNIDYVKYRNEMTRQGFGHYSGFYKCASAKDGFEIEYMKEDIELQQRDMIGGGALETYSRYYLTTHDNPQKLNSKLWFKSDKYKSFVMKNDTTEKVFNIDSTAQIPWNYEKGAIAQKYCSYNGGNLYIANALSSYKKIDIEDYYFARLEQIKDKSSINIFMDIDYIWCENPNNKAQEFTLVHNGSTVDYKNGVNKEYLETKGVSFVKATMDTIPSKTSSQTKELSKETVIANYDAKKMSSLGIEPDLAMYTLTSKMDTYKSVGQIRYETSYNGTEPDGCEYASVTKRMMQSVDIQNFKQCRGGSITYIGKTGVEELTDEAKEQLKSVSKRLEASCKLQNQATAKINEFTFKCFKNPLNNNYKFVVLKDGKLITRGVGE</sequence>
<evidence type="ECO:0000313" key="1">
    <source>
        <dbReference type="EMBL" id="AII15626.1"/>
    </source>
</evidence>
<evidence type="ECO:0000313" key="2">
    <source>
        <dbReference type="Proteomes" id="UP000028486"/>
    </source>
</evidence>
<accession>A0A076FCG3</accession>
<proteinExistence type="predicted"/>
<keyword evidence="1" id="KW-0614">Plasmid</keyword>
<reference evidence="1 2" key="1">
    <citation type="journal article" date="2014" name="Genome Announc.">
        <title>Complete Genome Sequence of Campylobacter iguaniorum Strain 1485ET, Isolated from a Bearded Dragon (Pogona vitticeps).</title>
        <authorList>
            <person name="Gilbert M.J."/>
            <person name="Miller W.G."/>
            <person name="Yee E."/>
            <person name="Kik M."/>
            <person name="Wagenaar J.A."/>
            <person name="Duim B."/>
        </authorList>
    </citation>
    <scope>NUCLEOTIDE SEQUENCE [LARGE SCALE GENOMIC DNA]</scope>
    <source>
        <strain evidence="1 2">1485E</strain>
        <plasmid evidence="1">pCIG1485E</plasmid>
    </source>
</reference>
<dbReference type="HOGENOM" id="CLU_545950_0_0_7"/>
<organism evidence="1 2">
    <name type="scientific">Campylobacter iguaniorum</name>
    <dbReference type="NCBI Taxonomy" id="1244531"/>
    <lineage>
        <taxon>Bacteria</taxon>
        <taxon>Pseudomonadati</taxon>
        <taxon>Campylobacterota</taxon>
        <taxon>Epsilonproteobacteria</taxon>
        <taxon>Campylobacterales</taxon>
        <taxon>Campylobacteraceae</taxon>
        <taxon>Campylobacter</taxon>
    </lineage>
</organism>
<dbReference type="Proteomes" id="UP000028486">
    <property type="component" value="Plasmid pCIG1485E"/>
</dbReference>
<geneLocation type="plasmid" evidence="1 2">
    <name>pCIG1485E</name>
</geneLocation>
<name>A0A076FCG3_9BACT</name>
<keyword evidence="2" id="KW-1185">Reference proteome</keyword>
<dbReference type="PROSITE" id="PS51257">
    <property type="entry name" value="PROKAR_LIPOPROTEIN"/>
    <property type="match status" value="1"/>
</dbReference>
<dbReference type="EMBL" id="CP009044">
    <property type="protein sequence ID" value="AII15626.1"/>
    <property type="molecule type" value="Genomic_DNA"/>
</dbReference>
<gene>
    <name evidence="1" type="ORF">CIG1485E_a0101</name>
</gene>
<dbReference type="AlphaFoldDB" id="A0A076FCG3"/>
<protein>
    <recommendedName>
        <fullName evidence="3">Lipoprotein</fullName>
    </recommendedName>
</protein>
<evidence type="ECO:0008006" key="3">
    <source>
        <dbReference type="Google" id="ProtNLM"/>
    </source>
</evidence>
<dbReference type="KEGG" id="caj:CIG1485E_a0101"/>